<feature type="domain" description="OmpA-like" evidence="10">
    <location>
        <begin position="54"/>
        <end position="170"/>
    </location>
</feature>
<evidence type="ECO:0000256" key="2">
    <source>
        <dbReference type="ARBA" id="ARBA00022729"/>
    </source>
</evidence>
<evidence type="ECO:0000256" key="5">
    <source>
        <dbReference type="ARBA" id="ARBA00023237"/>
    </source>
</evidence>
<dbReference type="CDD" id="cd07185">
    <property type="entry name" value="OmpA_C-like"/>
    <property type="match status" value="1"/>
</dbReference>
<evidence type="ECO:0000256" key="9">
    <source>
        <dbReference type="SAM" id="MobiDB-lite"/>
    </source>
</evidence>
<keyword evidence="7" id="KW-0131">Cell cycle</keyword>
<sequence length="170" mass="19147">MKKLVLLIVLALSFALLFGGCGKKKEPPVEAPVVQKEEPKPEPPKEEPKKEEPKPTLQESQFQTVYFDFDKYNLRPDAKASLDANYALLKEFPNVIIKIEGNCDERGTVEYNLSLGEKRARAAMDYLVGLGIAANRISIISYGKERPAVEGHNEAAWAKNRRDEFRVISQ</sequence>
<dbReference type="InterPro" id="IPR039001">
    <property type="entry name" value="Pal"/>
</dbReference>
<dbReference type="PRINTS" id="PR01021">
    <property type="entry name" value="OMPADOMAIN"/>
</dbReference>
<keyword evidence="3 8" id="KW-0472">Membrane</keyword>
<name>A0A855X3M0_9BACT</name>
<evidence type="ECO:0000256" key="3">
    <source>
        <dbReference type="ARBA" id="ARBA00023136"/>
    </source>
</evidence>
<keyword evidence="4 8" id="KW-0564">Palmitate</keyword>
<keyword evidence="5 8" id="KW-0998">Cell outer membrane</keyword>
<evidence type="ECO:0000313" key="12">
    <source>
        <dbReference type="Proteomes" id="UP000250918"/>
    </source>
</evidence>
<dbReference type="GO" id="GO:0051301">
    <property type="term" value="P:cell division"/>
    <property type="evidence" value="ECO:0007669"/>
    <property type="project" value="UniProtKB-KW"/>
</dbReference>
<dbReference type="InterPro" id="IPR006664">
    <property type="entry name" value="OMP_bac"/>
</dbReference>
<dbReference type="Proteomes" id="UP000250918">
    <property type="component" value="Unassembled WGS sequence"/>
</dbReference>
<dbReference type="InterPro" id="IPR050330">
    <property type="entry name" value="Bact_OuterMem_StrucFunc"/>
</dbReference>
<dbReference type="InterPro" id="IPR014169">
    <property type="entry name" value="Pal_lipo_C"/>
</dbReference>
<proteinExistence type="inferred from homology"/>
<evidence type="ECO:0000256" key="1">
    <source>
        <dbReference type="ARBA" id="ARBA00022618"/>
    </source>
</evidence>
<dbReference type="InterPro" id="IPR036737">
    <property type="entry name" value="OmpA-like_sf"/>
</dbReference>
<dbReference type="PROSITE" id="PS51257">
    <property type="entry name" value="PROKAR_LIPOPROTEIN"/>
    <property type="match status" value="1"/>
</dbReference>
<dbReference type="Gene3D" id="3.30.1330.60">
    <property type="entry name" value="OmpA-like domain"/>
    <property type="match status" value="1"/>
</dbReference>
<feature type="compositionally biased region" description="Basic and acidic residues" evidence="9">
    <location>
        <begin position="35"/>
        <end position="54"/>
    </location>
</feature>
<comment type="caution">
    <text evidence="11">The sequence shown here is derived from an EMBL/GenBank/DDBJ whole genome shotgun (WGS) entry which is preliminary data.</text>
</comment>
<dbReference type="GO" id="GO:0009279">
    <property type="term" value="C:cell outer membrane"/>
    <property type="evidence" value="ECO:0007669"/>
    <property type="project" value="UniProtKB-SubCell"/>
</dbReference>
<dbReference type="PANTHER" id="PTHR30329">
    <property type="entry name" value="STATOR ELEMENT OF FLAGELLAR MOTOR COMPLEX"/>
    <property type="match status" value="1"/>
</dbReference>
<evidence type="ECO:0000259" key="10">
    <source>
        <dbReference type="PROSITE" id="PS51123"/>
    </source>
</evidence>
<evidence type="ECO:0000256" key="4">
    <source>
        <dbReference type="ARBA" id="ARBA00023139"/>
    </source>
</evidence>
<dbReference type="SUPFAM" id="SSF103088">
    <property type="entry name" value="OmpA-like"/>
    <property type="match status" value="1"/>
</dbReference>
<dbReference type="Pfam" id="PF00691">
    <property type="entry name" value="OmpA"/>
    <property type="match status" value="1"/>
</dbReference>
<dbReference type="NCBIfam" id="TIGR02802">
    <property type="entry name" value="Pal_lipo"/>
    <property type="match status" value="1"/>
</dbReference>
<keyword evidence="1" id="KW-0132">Cell division</keyword>
<dbReference type="PROSITE" id="PS51123">
    <property type="entry name" value="OMPA_2"/>
    <property type="match status" value="1"/>
</dbReference>
<keyword evidence="2 8" id="KW-0732">Signal</keyword>
<comment type="subcellular location">
    <subcellularLocation>
        <location evidence="8">Cell outer membrane</location>
        <topology evidence="8">Lipid-anchor</topology>
    </subcellularLocation>
</comment>
<accession>A0A855X3M0</accession>
<dbReference type="InterPro" id="IPR006665">
    <property type="entry name" value="OmpA-like"/>
</dbReference>
<dbReference type="AlphaFoldDB" id="A0A855X3M0"/>
<dbReference type="EMBL" id="PQAP01000009">
    <property type="protein sequence ID" value="PWB75440.1"/>
    <property type="molecule type" value="Genomic_DNA"/>
</dbReference>
<dbReference type="PANTHER" id="PTHR30329:SF21">
    <property type="entry name" value="LIPOPROTEIN YIAD-RELATED"/>
    <property type="match status" value="1"/>
</dbReference>
<evidence type="ECO:0000256" key="6">
    <source>
        <dbReference type="ARBA" id="ARBA00023288"/>
    </source>
</evidence>
<evidence type="ECO:0000313" key="11">
    <source>
        <dbReference type="EMBL" id="PWB75440.1"/>
    </source>
</evidence>
<evidence type="ECO:0000256" key="7">
    <source>
        <dbReference type="ARBA" id="ARBA00023306"/>
    </source>
</evidence>
<comment type="similarity">
    <text evidence="8">Belongs to the Pal lipoprotein family.</text>
</comment>
<reference evidence="11 12" key="1">
    <citation type="journal article" date="2018" name="ISME J.">
        <title>A methanotrophic archaeon couples anaerobic oxidation of methane to Fe(III) reduction.</title>
        <authorList>
            <person name="Cai C."/>
            <person name="Leu A.O."/>
            <person name="Xie G.J."/>
            <person name="Guo J."/>
            <person name="Feng Y."/>
            <person name="Zhao J.X."/>
            <person name="Tyson G.W."/>
            <person name="Yuan Z."/>
            <person name="Hu S."/>
        </authorList>
    </citation>
    <scope>NUCLEOTIDE SEQUENCE [LARGE SCALE GENOMIC DNA]</scope>
    <source>
        <strain evidence="11">FeB_12</strain>
    </source>
</reference>
<organism evidence="11 12">
    <name type="scientific">candidate division GN15 bacterium</name>
    <dbReference type="NCBI Taxonomy" id="2072418"/>
    <lineage>
        <taxon>Bacteria</taxon>
        <taxon>candidate division GN15</taxon>
    </lineage>
</organism>
<gene>
    <name evidence="8 11" type="primary">pal</name>
    <name evidence="11" type="ORF">C3F09_02275</name>
</gene>
<protein>
    <recommendedName>
        <fullName evidence="8">Peptidoglycan-associated lipoprotein</fullName>
        <shortName evidence="8">PAL</shortName>
    </recommendedName>
</protein>
<feature type="region of interest" description="Disordered" evidence="9">
    <location>
        <begin position="24"/>
        <end position="58"/>
    </location>
</feature>
<evidence type="ECO:0000256" key="8">
    <source>
        <dbReference type="HAMAP-Rule" id="MF_02204"/>
    </source>
</evidence>
<dbReference type="HAMAP" id="MF_02204">
    <property type="entry name" value="Pal"/>
    <property type="match status" value="1"/>
</dbReference>
<keyword evidence="6 8" id="KW-0449">Lipoprotein</keyword>